<gene>
    <name evidence="1" type="ORF">LITE_LOCUS23552</name>
</gene>
<dbReference type="AlphaFoldDB" id="A0AAV0LH25"/>
<reference evidence="1" key="1">
    <citation type="submission" date="2022-08" db="EMBL/GenBank/DDBJ databases">
        <authorList>
            <person name="Gutierrez-Valencia J."/>
        </authorList>
    </citation>
    <scope>NUCLEOTIDE SEQUENCE</scope>
</reference>
<comment type="caution">
    <text evidence="1">The sequence shown here is derived from an EMBL/GenBank/DDBJ whole genome shotgun (WGS) entry which is preliminary data.</text>
</comment>
<organism evidence="1 2">
    <name type="scientific">Linum tenue</name>
    <dbReference type="NCBI Taxonomy" id="586396"/>
    <lineage>
        <taxon>Eukaryota</taxon>
        <taxon>Viridiplantae</taxon>
        <taxon>Streptophyta</taxon>
        <taxon>Embryophyta</taxon>
        <taxon>Tracheophyta</taxon>
        <taxon>Spermatophyta</taxon>
        <taxon>Magnoliopsida</taxon>
        <taxon>eudicotyledons</taxon>
        <taxon>Gunneridae</taxon>
        <taxon>Pentapetalae</taxon>
        <taxon>rosids</taxon>
        <taxon>fabids</taxon>
        <taxon>Malpighiales</taxon>
        <taxon>Linaceae</taxon>
        <taxon>Linum</taxon>
    </lineage>
</organism>
<accession>A0AAV0LH25</accession>
<evidence type="ECO:0000313" key="1">
    <source>
        <dbReference type="EMBL" id="CAI0432686.1"/>
    </source>
</evidence>
<dbReference type="EMBL" id="CAMGYJ010000006">
    <property type="protein sequence ID" value="CAI0432686.1"/>
    <property type="molecule type" value="Genomic_DNA"/>
</dbReference>
<keyword evidence="2" id="KW-1185">Reference proteome</keyword>
<evidence type="ECO:0000313" key="2">
    <source>
        <dbReference type="Proteomes" id="UP001154282"/>
    </source>
</evidence>
<protein>
    <submittedName>
        <fullName evidence="1">Uncharacterized protein</fullName>
    </submittedName>
</protein>
<name>A0AAV0LH25_9ROSI</name>
<dbReference type="Proteomes" id="UP001154282">
    <property type="component" value="Unassembled WGS sequence"/>
</dbReference>
<sequence>MAFSIVPLQTSTIDYHTDITACVRRISIPTTVRGILREFNLVIQDVRCVL</sequence>
<proteinExistence type="predicted"/>